<feature type="compositionally biased region" description="Basic residues" evidence="1">
    <location>
        <begin position="150"/>
        <end position="162"/>
    </location>
</feature>
<evidence type="ECO:0000313" key="3">
    <source>
        <dbReference type="Proteomes" id="UP000674179"/>
    </source>
</evidence>
<dbReference type="AlphaFoldDB" id="A0A836HCK1"/>
<feature type="region of interest" description="Disordered" evidence="1">
    <location>
        <begin position="124"/>
        <end position="168"/>
    </location>
</feature>
<evidence type="ECO:0000313" key="2">
    <source>
        <dbReference type="EMBL" id="KAG5483662.1"/>
    </source>
</evidence>
<dbReference type="OrthoDB" id="271917at2759"/>
<dbReference type="RefSeq" id="XP_067694879.1">
    <property type="nucleotide sequence ID" value="XM_067839958.1"/>
</dbReference>
<dbReference type="PANTHER" id="PTHR37561:SF3">
    <property type="entry name" value="F-BOX DOMAIN-CONTAINING PROTEIN"/>
    <property type="match status" value="1"/>
</dbReference>
<feature type="compositionally biased region" description="Low complexity" evidence="1">
    <location>
        <begin position="138"/>
        <end position="149"/>
    </location>
</feature>
<dbReference type="Proteomes" id="UP000674179">
    <property type="component" value="Chromosome 12"/>
</dbReference>
<gene>
    <name evidence="2" type="ORF">CUR178_08329</name>
</gene>
<keyword evidence="3" id="KW-1185">Reference proteome</keyword>
<name>A0A836HCK1_LEIEN</name>
<sequence>MLRLASEPQKRRPALPDCSRFLFGLALVLTILSDGAMNNEFTALSSIITANSDPSALLQLATFAAMEDFAEEEHLDWGSTGRLVQAQPAPLVKPCNAAPPESLKPGSVASYTYHRTDSDHVLSDGLSKSLTGTSTDEAAGSSSAASSSFSRRRPHRRHHRRSGTVADVPFSSEADMKLSATRPVHSYLMWTRLHVMEIAYSTGSNNFVHITERFLQYQQMFPVVYCCDLSKVDCPYEEELMASPKTGLAASSRWACERCGNKHNIVRESCLRCRTPGQYAKLFIGQAVKEVDCAASLVRFFHATHPNIIIHRVECHNSTGAGAEGRGKGCASIYVHREAAAMLQEKLNRNAFFDVGSTAGALLVYYVYAEQQQWLQCYVQERTAMTEPRPFFLPTSPLVVEESQSPTPARHPTGRK</sequence>
<protein>
    <recommendedName>
        <fullName evidence="4">RanBP2-type domain-containing protein</fullName>
    </recommendedName>
</protein>
<evidence type="ECO:0008006" key="4">
    <source>
        <dbReference type="Google" id="ProtNLM"/>
    </source>
</evidence>
<accession>A0A836HCK1</accession>
<evidence type="ECO:0000256" key="1">
    <source>
        <dbReference type="SAM" id="MobiDB-lite"/>
    </source>
</evidence>
<dbReference type="PANTHER" id="PTHR37561">
    <property type="entry name" value="F-BOX DOMAIN-CONTAINING PROTEIN"/>
    <property type="match status" value="1"/>
</dbReference>
<proteinExistence type="predicted"/>
<dbReference type="KEGG" id="lenr:94175468"/>
<organism evidence="2 3">
    <name type="scientific">Leishmania enriettii</name>
    <dbReference type="NCBI Taxonomy" id="5663"/>
    <lineage>
        <taxon>Eukaryota</taxon>
        <taxon>Discoba</taxon>
        <taxon>Euglenozoa</taxon>
        <taxon>Kinetoplastea</taxon>
        <taxon>Metakinetoplastina</taxon>
        <taxon>Trypanosomatida</taxon>
        <taxon>Trypanosomatidae</taxon>
        <taxon>Leishmaniinae</taxon>
        <taxon>Leishmania</taxon>
    </lineage>
</organism>
<feature type="compositionally biased region" description="Polar residues" evidence="1">
    <location>
        <begin position="126"/>
        <end position="136"/>
    </location>
</feature>
<dbReference type="GeneID" id="94175468"/>
<reference evidence="2 3" key="1">
    <citation type="submission" date="2021-02" db="EMBL/GenBank/DDBJ databases">
        <title>Leishmania (Mundinia) enrietti genome sequencing and assembly.</title>
        <authorList>
            <person name="Almutairi H."/>
            <person name="Gatherer D."/>
        </authorList>
    </citation>
    <scope>NUCLEOTIDE SEQUENCE [LARGE SCALE GENOMIC DNA]</scope>
    <source>
        <strain evidence="2">CUR178</strain>
    </source>
</reference>
<comment type="caution">
    <text evidence="2">The sequence shown here is derived from an EMBL/GenBank/DDBJ whole genome shotgun (WGS) entry which is preliminary data.</text>
</comment>
<dbReference type="EMBL" id="JAFHKP010000012">
    <property type="protein sequence ID" value="KAG5483662.1"/>
    <property type="molecule type" value="Genomic_DNA"/>
</dbReference>